<reference evidence="2 3" key="1">
    <citation type="journal article" date="2006" name="Science">
        <title>Phytophthora genome sequences uncover evolutionary origins and mechanisms of pathogenesis.</title>
        <authorList>
            <person name="Tyler B.M."/>
            <person name="Tripathy S."/>
            <person name="Zhang X."/>
            <person name="Dehal P."/>
            <person name="Jiang R.H."/>
            <person name="Aerts A."/>
            <person name="Arredondo F.D."/>
            <person name="Baxter L."/>
            <person name="Bensasson D."/>
            <person name="Beynon J.L."/>
            <person name="Chapman J."/>
            <person name="Damasceno C.M."/>
            <person name="Dorrance A.E."/>
            <person name="Dou D."/>
            <person name="Dickerman A.W."/>
            <person name="Dubchak I.L."/>
            <person name="Garbelotto M."/>
            <person name="Gijzen M."/>
            <person name="Gordon S.G."/>
            <person name="Govers F."/>
            <person name="Grunwald N.J."/>
            <person name="Huang W."/>
            <person name="Ivors K.L."/>
            <person name="Jones R.W."/>
            <person name="Kamoun S."/>
            <person name="Krampis K."/>
            <person name="Lamour K.H."/>
            <person name="Lee M.K."/>
            <person name="McDonald W.H."/>
            <person name="Medina M."/>
            <person name="Meijer H.J."/>
            <person name="Nordberg E.K."/>
            <person name="Maclean D.J."/>
            <person name="Ospina-Giraldo M.D."/>
            <person name="Morris P.F."/>
            <person name="Phuntumart V."/>
            <person name="Putnam N.H."/>
            <person name="Rash S."/>
            <person name="Rose J.K."/>
            <person name="Sakihama Y."/>
            <person name="Salamov A.A."/>
            <person name="Savidor A."/>
            <person name="Scheuring C.F."/>
            <person name="Smith B.M."/>
            <person name="Sobral B.W."/>
            <person name="Terry A."/>
            <person name="Torto-Alalibo T.A."/>
            <person name="Win J."/>
            <person name="Xu Z."/>
            <person name="Zhang H."/>
            <person name="Grigoriev I.V."/>
            <person name="Rokhsar D.S."/>
            <person name="Boore J.L."/>
        </authorList>
    </citation>
    <scope>NUCLEOTIDE SEQUENCE [LARGE SCALE GENOMIC DNA]</scope>
    <source>
        <strain evidence="2 3">P6497</strain>
    </source>
</reference>
<dbReference type="Proteomes" id="UP000002640">
    <property type="component" value="Unassembled WGS sequence"/>
</dbReference>
<name>G4ZK59_PHYSP</name>
<feature type="domain" description="ORC1/DEAH AAA+ ATPase" evidence="1">
    <location>
        <begin position="22"/>
        <end position="137"/>
    </location>
</feature>
<protein>
    <recommendedName>
        <fullName evidence="1">ORC1/DEAH AAA+ ATPase domain-containing protein</fullName>
    </recommendedName>
</protein>
<dbReference type="InterPro" id="IPR049945">
    <property type="entry name" value="AAA_22"/>
</dbReference>
<keyword evidence="3" id="KW-1185">Reference proteome</keyword>
<sequence length="250" mass="28353">MESIAAFQTIKDRFSDTLSLDRPLFVLHGPRHFGKSTITYAIEMWLTADVPDVVRASIQLMLPHTDSDNVFWNVMGKTVDRQSSRANSTSFMNMVKIRTGVTKKRVCFILDEMDALLAKPALMVAFIAVLRQLEASSYLCGFLGVSRHDLGRHCDFGPGNLYKEVNLLKAEPFSTGQMATFFELIEPRSNFTKSLRRAIMQSSSGAHCVFGSMVRLTVDHVKWTNEGCEWELWFKQLRISLLLTNDISNF</sequence>
<organism evidence="2 3">
    <name type="scientific">Phytophthora sojae (strain P6497)</name>
    <name type="common">Soybean stem and root rot agent</name>
    <name type="synonym">Phytophthora megasperma f. sp. glycines</name>
    <dbReference type="NCBI Taxonomy" id="1094619"/>
    <lineage>
        <taxon>Eukaryota</taxon>
        <taxon>Sar</taxon>
        <taxon>Stramenopiles</taxon>
        <taxon>Oomycota</taxon>
        <taxon>Peronosporomycetes</taxon>
        <taxon>Peronosporales</taxon>
        <taxon>Peronosporaceae</taxon>
        <taxon>Phytophthora</taxon>
    </lineage>
</organism>
<dbReference type="Gene3D" id="3.40.50.300">
    <property type="entry name" value="P-loop containing nucleotide triphosphate hydrolases"/>
    <property type="match status" value="1"/>
</dbReference>
<evidence type="ECO:0000259" key="1">
    <source>
        <dbReference type="Pfam" id="PF13401"/>
    </source>
</evidence>
<dbReference type="SUPFAM" id="SSF52540">
    <property type="entry name" value="P-loop containing nucleoside triphosphate hydrolases"/>
    <property type="match status" value="1"/>
</dbReference>
<dbReference type="InterPro" id="IPR027417">
    <property type="entry name" value="P-loop_NTPase"/>
</dbReference>
<dbReference type="GeneID" id="20642050"/>
<dbReference type="EMBL" id="JH159155">
    <property type="protein sequence ID" value="EGZ14863.1"/>
    <property type="molecule type" value="Genomic_DNA"/>
</dbReference>
<gene>
    <name evidence="2" type="ORF">PHYSODRAFT_301650</name>
</gene>
<dbReference type="GO" id="GO:0016887">
    <property type="term" value="F:ATP hydrolysis activity"/>
    <property type="evidence" value="ECO:0007669"/>
    <property type="project" value="InterPro"/>
</dbReference>
<evidence type="ECO:0000313" key="2">
    <source>
        <dbReference type="EMBL" id="EGZ14863.1"/>
    </source>
</evidence>
<dbReference type="Pfam" id="PF13401">
    <property type="entry name" value="AAA_22"/>
    <property type="match status" value="1"/>
</dbReference>
<dbReference type="KEGG" id="psoj:PHYSODRAFT_301650"/>
<proteinExistence type="predicted"/>
<accession>G4ZK59</accession>
<dbReference type="RefSeq" id="XP_009528612.1">
    <property type="nucleotide sequence ID" value="XM_009530317.1"/>
</dbReference>
<evidence type="ECO:0000313" key="3">
    <source>
        <dbReference type="Proteomes" id="UP000002640"/>
    </source>
</evidence>
<dbReference type="AlphaFoldDB" id="G4ZK59"/>
<dbReference type="InParanoid" id="G4ZK59"/>